<keyword evidence="2" id="KW-1185">Reference proteome</keyword>
<evidence type="ECO:0000313" key="2">
    <source>
        <dbReference type="Proteomes" id="UP001314229"/>
    </source>
</evidence>
<proteinExistence type="predicted"/>
<sequence length="140" mass="15211">MFNISDGATGIRANYLASDPFAGRRGCINIRILFYPAASKLCNILPSNARQACGCGAQQRQKARRGRDPARRPVRLRNQIITSERVVNIKPSQTQRRSTRRVCADVSAEEHLERTKATANSASSHVAGRAAAGGNVPLLI</sequence>
<name>A0AAV1Q387_SCOSC</name>
<dbReference type="AlphaFoldDB" id="A0AAV1Q387"/>
<dbReference type="EMBL" id="CAWUFR010000408">
    <property type="protein sequence ID" value="CAK6977417.1"/>
    <property type="molecule type" value="Genomic_DNA"/>
</dbReference>
<reference evidence="1 2" key="1">
    <citation type="submission" date="2024-01" db="EMBL/GenBank/DDBJ databases">
        <authorList>
            <person name="Alioto T."/>
            <person name="Alioto T."/>
            <person name="Gomez Garrido J."/>
        </authorList>
    </citation>
    <scope>NUCLEOTIDE SEQUENCE [LARGE SCALE GENOMIC DNA]</scope>
</reference>
<protein>
    <submittedName>
        <fullName evidence="1">Uncharacterized protein</fullName>
    </submittedName>
</protein>
<comment type="caution">
    <text evidence="1">The sequence shown here is derived from an EMBL/GenBank/DDBJ whole genome shotgun (WGS) entry which is preliminary data.</text>
</comment>
<organism evidence="1 2">
    <name type="scientific">Scomber scombrus</name>
    <name type="common">Atlantic mackerel</name>
    <name type="synonym">Scomber vernalis</name>
    <dbReference type="NCBI Taxonomy" id="13677"/>
    <lineage>
        <taxon>Eukaryota</taxon>
        <taxon>Metazoa</taxon>
        <taxon>Chordata</taxon>
        <taxon>Craniata</taxon>
        <taxon>Vertebrata</taxon>
        <taxon>Euteleostomi</taxon>
        <taxon>Actinopterygii</taxon>
        <taxon>Neopterygii</taxon>
        <taxon>Teleostei</taxon>
        <taxon>Neoteleostei</taxon>
        <taxon>Acanthomorphata</taxon>
        <taxon>Pelagiaria</taxon>
        <taxon>Scombriformes</taxon>
        <taxon>Scombridae</taxon>
        <taxon>Scomber</taxon>
    </lineage>
</organism>
<accession>A0AAV1Q387</accession>
<dbReference type="Proteomes" id="UP001314229">
    <property type="component" value="Unassembled WGS sequence"/>
</dbReference>
<gene>
    <name evidence="1" type="ORF">FSCOSCO3_A004508</name>
</gene>
<evidence type="ECO:0000313" key="1">
    <source>
        <dbReference type="EMBL" id="CAK6977417.1"/>
    </source>
</evidence>